<feature type="domain" description="HTH cro/C1-type" evidence="1">
    <location>
        <begin position="41"/>
        <end position="68"/>
    </location>
</feature>
<dbReference type="EMBL" id="POUC01000314">
    <property type="protein sequence ID" value="PNG18456.1"/>
    <property type="molecule type" value="Genomic_DNA"/>
</dbReference>
<accession>A0A2N8THF2</accession>
<comment type="caution">
    <text evidence="2">The sequence shown here is derived from an EMBL/GenBank/DDBJ whole genome shotgun (WGS) entry which is preliminary data.</text>
</comment>
<evidence type="ECO:0000259" key="1">
    <source>
        <dbReference type="PROSITE" id="PS50943"/>
    </source>
</evidence>
<dbReference type="Proteomes" id="UP000235943">
    <property type="component" value="Unassembled WGS sequence"/>
</dbReference>
<dbReference type="Gene3D" id="1.10.260.40">
    <property type="entry name" value="lambda repressor-like DNA-binding domains"/>
    <property type="match status" value="1"/>
</dbReference>
<dbReference type="AlphaFoldDB" id="A0A2N8THF2"/>
<evidence type="ECO:0000313" key="3">
    <source>
        <dbReference type="Proteomes" id="UP000235943"/>
    </source>
</evidence>
<organism evidence="2 3">
    <name type="scientific">Streptomyces cahuitamycinicus</name>
    <dbReference type="NCBI Taxonomy" id="2070367"/>
    <lineage>
        <taxon>Bacteria</taxon>
        <taxon>Bacillati</taxon>
        <taxon>Actinomycetota</taxon>
        <taxon>Actinomycetes</taxon>
        <taxon>Kitasatosporales</taxon>
        <taxon>Streptomycetaceae</taxon>
        <taxon>Streptomyces</taxon>
    </lineage>
</organism>
<dbReference type="InterPro" id="IPR010982">
    <property type="entry name" value="Lambda_DNA-bd_dom_sf"/>
</dbReference>
<dbReference type="SUPFAM" id="SSF47413">
    <property type="entry name" value="lambda repressor-like DNA-binding domains"/>
    <property type="match status" value="1"/>
</dbReference>
<dbReference type="OrthoDB" id="4408411at2"/>
<gene>
    <name evidence="2" type="ORF">C1J00_31015</name>
</gene>
<dbReference type="GO" id="GO:0003677">
    <property type="term" value="F:DNA binding"/>
    <property type="evidence" value="ECO:0007669"/>
    <property type="project" value="InterPro"/>
</dbReference>
<keyword evidence="3" id="KW-1185">Reference proteome</keyword>
<evidence type="ECO:0000313" key="2">
    <source>
        <dbReference type="EMBL" id="PNG18456.1"/>
    </source>
</evidence>
<reference evidence="2 3" key="1">
    <citation type="submission" date="2018-01" db="EMBL/GenBank/DDBJ databases">
        <title>Draft genome sequence of Streptomyces sp. 13K301.</title>
        <authorList>
            <person name="Sahin N."/>
            <person name="Saygin H."/>
            <person name="Ay H."/>
        </authorList>
    </citation>
    <scope>NUCLEOTIDE SEQUENCE [LARGE SCALE GENOMIC DNA]</scope>
    <source>
        <strain evidence="2 3">13K301</strain>
    </source>
</reference>
<dbReference type="RefSeq" id="WP_102912307.1">
    <property type="nucleotide sequence ID" value="NZ_POUC01000314.1"/>
</dbReference>
<sequence length="103" mass="11508">MPQGDKRRLKPFEYVVEGIWPHAVLDDHHGARVAQEVAARLRRLMDARGWSVAEASRRSGVSRMTIAQVLDGAVWCDLLTIANLEKALEADLWPGREPGNPPQ</sequence>
<dbReference type="InterPro" id="IPR001387">
    <property type="entry name" value="Cro/C1-type_HTH"/>
</dbReference>
<proteinExistence type="predicted"/>
<dbReference type="PROSITE" id="PS50943">
    <property type="entry name" value="HTH_CROC1"/>
    <property type="match status" value="1"/>
</dbReference>
<protein>
    <submittedName>
        <fullName evidence="2">XRE family transcriptional regulator</fullName>
    </submittedName>
</protein>
<dbReference type="Pfam" id="PF13560">
    <property type="entry name" value="HTH_31"/>
    <property type="match status" value="1"/>
</dbReference>
<dbReference type="CDD" id="cd00093">
    <property type="entry name" value="HTH_XRE"/>
    <property type="match status" value="1"/>
</dbReference>
<name>A0A2N8THF2_9ACTN</name>